<dbReference type="EMBL" id="OB794188">
    <property type="protein sequence ID" value="CAD7429729.1"/>
    <property type="molecule type" value="Genomic_DNA"/>
</dbReference>
<dbReference type="GO" id="GO:0002039">
    <property type="term" value="F:p53 binding"/>
    <property type="evidence" value="ECO:0007669"/>
    <property type="project" value="TreeGrafter"/>
</dbReference>
<evidence type="ECO:0000313" key="2">
    <source>
        <dbReference type="EMBL" id="CAD7429729.1"/>
    </source>
</evidence>
<dbReference type="AlphaFoldDB" id="A0A7R9E9B8"/>
<dbReference type="GO" id="GO:0005669">
    <property type="term" value="C:transcription factor TFIID complex"/>
    <property type="evidence" value="ECO:0007669"/>
    <property type="project" value="TreeGrafter"/>
</dbReference>
<dbReference type="PANTHER" id="PTHR46452:SF1">
    <property type="entry name" value="TRANSCRIPTION INITIATION FACTOR TFIID SUBUNIT 3"/>
    <property type="match status" value="1"/>
</dbReference>
<dbReference type="InterPro" id="IPR009072">
    <property type="entry name" value="Histone-fold"/>
</dbReference>
<dbReference type="PANTHER" id="PTHR46452">
    <property type="entry name" value="TRANSCRIPTION INITIATION FACTOR TFIID SUBUNIT 3"/>
    <property type="match status" value="1"/>
</dbReference>
<protein>
    <submittedName>
        <fullName evidence="2">Uncharacterized protein</fullName>
    </submittedName>
</protein>
<dbReference type="GO" id="GO:0045944">
    <property type="term" value="P:positive regulation of transcription by RNA polymerase II"/>
    <property type="evidence" value="ECO:0007669"/>
    <property type="project" value="TreeGrafter"/>
</dbReference>
<organism evidence="2">
    <name type="scientific">Timema monikensis</name>
    <dbReference type="NCBI Taxonomy" id="170555"/>
    <lineage>
        <taxon>Eukaryota</taxon>
        <taxon>Metazoa</taxon>
        <taxon>Ecdysozoa</taxon>
        <taxon>Arthropoda</taxon>
        <taxon>Hexapoda</taxon>
        <taxon>Insecta</taxon>
        <taxon>Pterygota</taxon>
        <taxon>Neoptera</taxon>
        <taxon>Polyneoptera</taxon>
        <taxon>Phasmatodea</taxon>
        <taxon>Timematodea</taxon>
        <taxon>Timematoidea</taxon>
        <taxon>Timematidae</taxon>
        <taxon>Timema</taxon>
    </lineage>
</organism>
<dbReference type="GO" id="GO:0046982">
    <property type="term" value="F:protein heterodimerization activity"/>
    <property type="evidence" value="ECO:0007669"/>
    <property type="project" value="InterPro"/>
</dbReference>
<accession>A0A7R9E9B8</accession>
<name>A0A7R9E9B8_9NEOP</name>
<proteinExistence type="predicted"/>
<sequence length="280" mass="30792">MANIIVGKKFVIQENTKIININGVRCQTSVLGVRGRGAEYVRMRERGSGEIKAVLGKSGAGKIGHTIPNLDDLGLAFQDLGINIQDLEEYIKNVESVPCVFDIPKYPIPRESHLNFLKPGSREVVTRPVHVHEHLPPMHPEMEEEEYESKQTPMSVETLAPSTSTSSPVTSPKTNLFKRPGDPILLESPTIKSARPRHPPALLPEPLHQSMFSELSMTLSPLYTAPMRTPLSIGSLGGHYRSCFTAPMRNSLFSHLTWPGSSGGQRPVGEWLPNLGVPPV</sequence>
<evidence type="ECO:0000256" key="1">
    <source>
        <dbReference type="SAM" id="MobiDB-lite"/>
    </source>
</evidence>
<reference evidence="2" key="1">
    <citation type="submission" date="2020-11" db="EMBL/GenBank/DDBJ databases">
        <authorList>
            <person name="Tran Van P."/>
        </authorList>
    </citation>
    <scope>NUCLEOTIDE SEQUENCE</scope>
</reference>
<feature type="compositionally biased region" description="Low complexity" evidence="1">
    <location>
        <begin position="161"/>
        <end position="172"/>
    </location>
</feature>
<feature type="region of interest" description="Disordered" evidence="1">
    <location>
        <begin position="140"/>
        <end position="183"/>
    </location>
</feature>
<gene>
    <name evidence="2" type="ORF">TMSB3V08_LOCUS6505</name>
</gene>
<dbReference type="Gene3D" id="1.10.20.10">
    <property type="entry name" value="Histone, subunit A"/>
    <property type="match status" value="1"/>
</dbReference>